<dbReference type="InterPro" id="IPR015421">
    <property type="entry name" value="PyrdxlP-dep_Trfase_major"/>
</dbReference>
<dbReference type="InterPro" id="IPR004839">
    <property type="entry name" value="Aminotransferase_I/II_large"/>
</dbReference>
<gene>
    <name evidence="7" type="ordered locus">Dde_0276</name>
</gene>
<dbReference type="InterPro" id="IPR027619">
    <property type="entry name" value="C-S_lyase_PatB-like"/>
</dbReference>
<dbReference type="PANTHER" id="PTHR43525:SF1">
    <property type="entry name" value="PROTEIN MALY"/>
    <property type="match status" value="1"/>
</dbReference>
<dbReference type="RefSeq" id="WP_011366425.1">
    <property type="nucleotide sequence ID" value="NC_007519.1"/>
</dbReference>
<proteinExistence type="inferred from homology"/>
<dbReference type="InterPro" id="IPR015424">
    <property type="entry name" value="PyrdxlP-dep_Trfase"/>
</dbReference>
<evidence type="ECO:0000256" key="3">
    <source>
        <dbReference type="ARBA" id="ARBA00022898"/>
    </source>
</evidence>
<sequence length="396" mass="43753">MTYDFDTRLNRLGTRSEKWDEMETRFGVPAQGDPQGIAMWVADMDFRSPPAVNDAVAAMARSGLYGYPGAWRDHDEALCGWLQQRHGWDIRPQWVLRMPNVVTVLHLAIQAFTRPGEGVIVQPPVYPPFMLAPGNCGRTVLENPLRCEDGPHGPRFVMDYDHLEQQIDAGGKLLLLCSPHNPGGRVWSRGELQRLAEICLARDVIIISDEIHHDLVYPEHTHTVLARMSPEIADRTVTCISATKTFNIAGSMLGMAVVQNDGLRARLQQAMHGAGLFDPSAFGLAMGIAAYRHGNPWREALLSYLDGNRRLVHDTLSALDGVSPMLPEATYLSWLDFNGTGLASEQIIDRLQSTARLALNHGPSFGTGGNGCMRLNFACPRSVLHEALGRIVRAFS</sequence>
<organism evidence="7 8">
    <name type="scientific">Oleidesulfovibrio alaskensis (strain ATCC BAA-1058 / DSM 17464 / G20)</name>
    <name type="common">Desulfovibrio alaskensis</name>
    <dbReference type="NCBI Taxonomy" id="207559"/>
    <lineage>
        <taxon>Bacteria</taxon>
        <taxon>Pseudomonadati</taxon>
        <taxon>Thermodesulfobacteriota</taxon>
        <taxon>Desulfovibrionia</taxon>
        <taxon>Desulfovibrionales</taxon>
        <taxon>Desulfovibrionaceae</taxon>
        <taxon>Oleidesulfovibrio</taxon>
    </lineage>
</organism>
<evidence type="ECO:0000256" key="5">
    <source>
        <dbReference type="ARBA" id="ARBA00037974"/>
    </source>
</evidence>
<dbReference type="GO" id="GO:0030170">
    <property type="term" value="F:pyridoxal phosphate binding"/>
    <property type="evidence" value="ECO:0007669"/>
    <property type="project" value="InterPro"/>
</dbReference>
<dbReference type="HOGENOM" id="CLU_017584_15_0_7"/>
<evidence type="ECO:0000256" key="4">
    <source>
        <dbReference type="ARBA" id="ARBA00023239"/>
    </source>
</evidence>
<dbReference type="PANTHER" id="PTHR43525">
    <property type="entry name" value="PROTEIN MALY"/>
    <property type="match status" value="1"/>
</dbReference>
<dbReference type="Gene3D" id="3.40.640.10">
    <property type="entry name" value="Type I PLP-dependent aspartate aminotransferase-like (Major domain)"/>
    <property type="match status" value="1"/>
</dbReference>
<keyword evidence="8" id="KW-1185">Reference proteome</keyword>
<dbReference type="eggNOG" id="COG1168">
    <property type="taxonomic scope" value="Bacteria"/>
</dbReference>
<evidence type="ECO:0000313" key="8">
    <source>
        <dbReference type="Proteomes" id="UP000002710"/>
    </source>
</evidence>
<dbReference type="EC" id="4.4.1.13" evidence="2"/>
<reference evidence="7 8" key="1">
    <citation type="journal article" date="2011" name="J. Bacteriol.">
        <title>Complete genome sequence and updated annotation of Desulfovibrio alaskensis G20.</title>
        <authorList>
            <person name="Hauser L.J."/>
            <person name="Land M.L."/>
            <person name="Brown S.D."/>
            <person name="Larimer F."/>
            <person name="Keller K.L."/>
            <person name="Rapp-Giles B.J."/>
            <person name="Price M.N."/>
            <person name="Lin M."/>
            <person name="Bruce D.C."/>
            <person name="Detter J.C."/>
            <person name="Tapia R."/>
            <person name="Han C.S."/>
            <person name="Goodwin L.A."/>
            <person name="Cheng J.F."/>
            <person name="Pitluck S."/>
            <person name="Copeland A."/>
            <person name="Lucas S."/>
            <person name="Nolan M."/>
            <person name="Lapidus A.L."/>
            <person name="Palumbo A.V."/>
            <person name="Wall J.D."/>
        </authorList>
    </citation>
    <scope>NUCLEOTIDE SEQUENCE [LARGE SCALE GENOMIC DNA]</scope>
    <source>
        <strain evidence="8">ATCC BAA 1058 / DSM 17464 / G20</strain>
    </source>
</reference>
<evidence type="ECO:0000313" key="7">
    <source>
        <dbReference type="EMBL" id="ABB37077.1"/>
    </source>
</evidence>
<dbReference type="NCBIfam" id="TIGR04350">
    <property type="entry name" value="C_S_lyase_PatB"/>
    <property type="match status" value="1"/>
</dbReference>
<feature type="domain" description="Aminotransferase class I/classII large" evidence="6">
    <location>
        <begin position="69"/>
        <end position="391"/>
    </location>
</feature>
<dbReference type="Gene3D" id="3.90.1150.10">
    <property type="entry name" value="Aspartate Aminotransferase, domain 1"/>
    <property type="match status" value="1"/>
</dbReference>
<name>Q316R9_OLEA2</name>
<dbReference type="InterPro" id="IPR015422">
    <property type="entry name" value="PyrdxlP-dep_Trfase_small"/>
</dbReference>
<dbReference type="AlphaFoldDB" id="Q316R9"/>
<dbReference type="InterPro" id="IPR051798">
    <property type="entry name" value="Class-II_PLP-Dep_Aminotrans"/>
</dbReference>
<dbReference type="Proteomes" id="UP000002710">
    <property type="component" value="Chromosome"/>
</dbReference>
<dbReference type="KEGG" id="dde:Dde_0276"/>
<accession>Q316R9</accession>
<dbReference type="CDD" id="cd00609">
    <property type="entry name" value="AAT_like"/>
    <property type="match status" value="1"/>
</dbReference>
<dbReference type="EMBL" id="CP000112">
    <property type="protein sequence ID" value="ABB37077.1"/>
    <property type="molecule type" value="Genomic_DNA"/>
</dbReference>
<dbReference type="STRING" id="207559.Dde_0276"/>
<keyword evidence="4 7" id="KW-0456">Lyase</keyword>
<protein>
    <recommendedName>
        <fullName evidence="2">cysteine-S-conjugate beta-lyase</fullName>
        <ecNumber evidence="2">4.4.1.13</ecNumber>
    </recommendedName>
</protein>
<dbReference type="Pfam" id="PF00155">
    <property type="entry name" value="Aminotran_1_2"/>
    <property type="match status" value="1"/>
</dbReference>
<comment type="similarity">
    <text evidence="5">Belongs to the class-II pyridoxal-phosphate-dependent aminotransferase family. MalY/PatB cystathionine beta-lyase subfamily.</text>
</comment>
<evidence type="ECO:0000259" key="6">
    <source>
        <dbReference type="Pfam" id="PF00155"/>
    </source>
</evidence>
<evidence type="ECO:0000256" key="1">
    <source>
        <dbReference type="ARBA" id="ARBA00001933"/>
    </source>
</evidence>
<comment type="cofactor">
    <cofactor evidence="1">
        <name>pyridoxal 5'-phosphate</name>
        <dbReference type="ChEBI" id="CHEBI:597326"/>
    </cofactor>
</comment>
<dbReference type="GO" id="GO:0047804">
    <property type="term" value="F:cysteine-S-conjugate beta-lyase activity"/>
    <property type="evidence" value="ECO:0007669"/>
    <property type="project" value="UniProtKB-EC"/>
</dbReference>
<evidence type="ECO:0000256" key="2">
    <source>
        <dbReference type="ARBA" id="ARBA00012224"/>
    </source>
</evidence>
<dbReference type="SUPFAM" id="SSF53383">
    <property type="entry name" value="PLP-dependent transferases"/>
    <property type="match status" value="1"/>
</dbReference>
<keyword evidence="3" id="KW-0663">Pyridoxal phosphate</keyword>